<feature type="region of interest" description="Disordered" evidence="1">
    <location>
        <begin position="163"/>
        <end position="192"/>
    </location>
</feature>
<name>A0A846Y7Y9_9NOCA</name>
<reference evidence="2 3" key="1">
    <citation type="submission" date="2020-04" db="EMBL/GenBank/DDBJ databases">
        <title>MicrobeNet Type strains.</title>
        <authorList>
            <person name="Nicholson A.C."/>
        </authorList>
    </citation>
    <scope>NUCLEOTIDE SEQUENCE [LARGE SCALE GENOMIC DNA]</scope>
    <source>
        <strain evidence="2 3">JCM 3332</strain>
    </source>
</reference>
<feature type="compositionally biased region" description="Basic and acidic residues" evidence="1">
    <location>
        <begin position="164"/>
        <end position="177"/>
    </location>
</feature>
<proteinExistence type="predicted"/>
<gene>
    <name evidence="2" type="ORF">HGA15_05815</name>
</gene>
<dbReference type="EMBL" id="JAAXOT010000002">
    <property type="protein sequence ID" value="NKY55686.1"/>
    <property type="molecule type" value="Genomic_DNA"/>
</dbReference>
<keyword evidence="3" id="KW-1185">Reference proteome</keyword>
<evidence type="ECO:0000313" key="2">
    <source>
        <dbReference type="EMBL" id="NKY55686.1"/>
    </source>
</evidence>
<dbReference type="AlphaFoldDB" id="A0A846Y7Y9"/>
<comment type="caution">
    <text evidence="2">The sequence shown here is derived from an EMBL/GenBank/DDBJ whole genome shotgun (WGS) entry which is preliminary data.</text>
</comment>
<evidence type="ECO:0000313" key="3">
    <source>
        <dbReference type="Proteomes" id="UP000570678"/>
    </source>
</evidence>
<organism evidence="2 3">
    <name type="scientific">Nocardia flavorosea</name>
    <dbReference type="NCBI Taxonomy" id="53429"/>
    <lineage>
        <taxon>Bacteria</taxon>
        <taxon>Bacillati</taxon>
        <taxon>Actinomycetota</taxon>
        <taxon>Actinomycetes</taxon>
        <taxon>Mycobacteriales</taxon>
        <taxon>Nocardiaceae</taxon>
        <taxon>Nocardia</taxon>
    </lineage>
</organism>
<dbReference type="Proteomes" id="UP000570678">
    <property type="component" value="Unassembled WGS sequence"/>
</dbReference>
<protein>
    <submittedName>
        <fullName evidence="2">Uncharacterized protein</fullName>
    </submittedName>
</protein>
<sequence>MADTVRIRRLRPDLWLIAPPGAPTAADPGPSVDTAVLEVAGGHLTWSLTAGQRVAAAALHDLDTAQEWLWALYGAEIALAADAYTGPVDLPVRPGNPELAAAVRRLAYAHWAARWWPASTVDDIAALDPALLDSEIAELTEFCESVVDGADSPTVTGAEEVADLGDRDTGRDTRAPERTAPSAGDYALAAGSSPSTRGADLLLARGTAGWDWRYCPAGVVDASERAVSWEVLRAAGRTVARVSAVAAPGVPTDLPVYLRPHALLRTRDGFLDVALELNGDAWTGETAEPAGAVLGVEIYVPGVGRSAPAGTGTPPGHSRASVHPHGSVPRVSAVDDRHGLADPGAHADSQVARNAADPGAPPEPVQRPRSVDPVETSHPSSAVERRTSDASEQPDNVVAQGNKGTSADAERRRTVRELARTRLRRAAAWSDEVIPETFGTGEFADSAGDLLADIAPLRAEVTAAMEDPDF</sequence>
<feature type="region of interest" description="Disordered" evidence="1">
    <location>
        <begin position="306"/>
        <end position="413"/>
    </location>
</feature>
<evidence type="ECO:0000256" key="1">
    <source>
        <dbReference type="SAM" id="MobiDB-lite"/>
    </source>
</evidence>
<accession>A0A846Y7Y9</accession>
<dbReference type="RefSeq" id="WP_062973545.1">
    <property type="nucleotide sequence ID" value="NZ_JAAXOT010000002.1"/>
</dbReference>